<keyword evidence="3" id="KW-1185">Reference proteome</keyword>
<organism evidence="2 3">
    <name type="scientific">Actinomadura syzygii</name>
    <dbReference type="NCBI Taxonomy" id="1427538"/>
    <lineage>
        <taxon>Bacteria</taxon>
        <taxon>Bacillati</taxon>
        <taxon>Actinomycetota</taxon>
        <taxon>Actinomycetes</taxon>
        <taxon>Streptosporangiales</taxon>
        <taxon>Thermomonosporaceae</taxon>
        <taxon>Actinomadura</taxon>
    </lineage>
</organism>
<comment type="caution">
    <text evidence="2">The sequence shown here is derived from an EMBL/GenBank/DDBJ whole genome shotgun (WGS) entry which is preliminary data.</text>
</comment>
<gene>
    <name evidence="2" type="ORF">FXF65_32585</name>
</gene>
<proteinExistence type="predicted"/>
<accession>A0A5D0TY79</accession>
<dbReference type="Gene3D" id="3.40.50.150">
    <property type="entry name" value="Vaccinia Virus protein VP39"/>
    <property type="match status" value="1"/>
</dbReference>
<protein>
    <submittedName>
        <fullName evidence="2">SAM-dependent methyltransferase</fullName>
    </submittedName>
</protein>
<dbReference type="SUPFAM" id="SSF53335">
    <property type="entry name" value="S-adenosyl-L-methionine-dependent methyltransferases"/>
    <property type="match status" value="1"/>
</dbReference>
<evidence type="ECO:0000256" key="1">
    <source>
        <dbReference type="SAM" id="MobiDB-lite"/>
    </source>
</evidence>
<evidence type="ECO:0000313" key="3">
    <source>
        <dbReference type="Proteomes" id="UP000322634"/>
    </source>
</evidence>
<name>A0A5D0TY79_9ACTN</name>
<reference evidence="2 3" key="1">
    <citation type="submission" date="2019-08" db="EMBL/GenBank/DDBJ databases">
        <title>Actinomadura sp. nov. CYP1-5 isolated from mountain soil.</title>
        <authorList>
            <person name="Songsumanus A."/>
            <person name="Kuncharoen N."/>
            <person name="Kudo T."/>
            <person name="Yuki M."/>
            <person name="Igarashi Y."/>
            <person name="Tanasupawat S."/>
        </authorList>
    </citation>
    <scope>NUCLEOTIDE SEQUENCE [LARGE SCALE GENOMIC DNA]</scope>
    <source>
        <strain evidence="2 3">GKU157</strain>
    </source>
</reference>
<sequence length="280" mass="30378">MPDAPQGRLEPHGRLEPQSRLDPSELQTDRPHSARVYNYIIGGEDNFAPDRETAAEVLAGWPGLRTSMLANRACMRRMARYLTGLGLRQFVDVGSGIPTSPNLHEVVQTIAPDAKIVYVDNDPVVLAHARELLTSTAEGRTAYIQADMRDPEALLGDRVLHGLVDLGRPVALTVIAMLQFVADAQGLVEALVGPLASGSHVAVTVPTGDLAPESRRLAEQYTRSGIPMHLRDRAEVERLFTGLEILAPGVVPMPRWRPEPGVAPLPDTATNMYAAVARKP</sequence>
<dbReference type="EMBL" id="VSFF01000013">
    <property type="protein sequence ID" value="TYC09859.1"/>
    <property type="molecule type" value="Genomic_DNA"/>
</dbReference>
<dbReference type="AlphaFoldDB" id="A0A5D0TY79"/>
<dbReference type="GO" id="GO:0008168">
    <property type="term" value="F:methyltransferase activity"/>
    <property type="evidence" value="ECO:0007669"/>
    <property type="project" value="UniProtKB-KW"/>
</dbReference>
<feature type="compositionally biased region" description="Basic and acidic residues" evidence="1">
    <location>
        <begin position="9"/>
        <end position="29"/>
    </location>
</feature>
<keyword evidence="2" id="KW-0808">Transferase</keyword>
<dbReference type="Pfam" id="PF04672">
    <property type="entry name" value="Methyltransf_19"/>
    <property type="match status" value="1"/>
</dbReference>
<dbReference type="GO" id="GO:0032259">
    <property type="term" value="P:methylation"/>
    <property type="evidence" value="ECO:0007669"/>
    <property type="project" value="UniProtKB-KW"/>
</dbReference>
<dbReference type="OrthoDB" id="3216820at2"/>
<feature type="region of interest" description="Disordered" evidence="1">
    <location>
        <begin position="1"/>
        <end position="29"/>
    </location>
</feature>
<dbReference type="InterPro" id="IPR006764">
    <property type="entry name" value="SAM_dep_MeTrfase_SAV2177_type"/>
</dbReference>
<evidence type="ECO:0000313" key="2">
    <source>
        <dbReference type="EMBL" id="TYC09859.1"/>
    </source>
</evidence>
<dbReference type="Proteomes" id="UP000322634">
    <property type="component" value="Unassembled WGS sequence"/>
</dbReference>
<dbReference type="InterPro" id="IPR029063">
    <property type="entry name" value="SAM-dependent_MTases_sf"/>
</dbReference>
<dbReference type="RefSeq" id="WP_148353909.1">
    <property type="nucleotide sequence ID" value="NZ_JBHSBF010000005.1"/>
</dbReference>
<dbReference type="PIRSF" id="PIRSF017393">
    <property type="entry name" value="MTase_SAV2177"/>
    <property type="match status" value="1"/>
</dbReference>
<keyword evidence="2" id="KW-0489">Methyltransferase</keyword>